<accession>A0A0M2NYK4</accession>
<evidence type="ECO:0000256" key="3">
    <source>
        <dbReference type="PIRSR" id="PIRSR005902-1"/>
    </source>
</evidence>
<name>A0A0M2NYK4_STACC</name>
<dbReference type="PROSITE" id="PS01137">
    <property type="entry name" value="TATD_1"/>
    <property type="match status" value="1"/>
</dbReference>
<dbReference type="PATRIC" id="fig|74704.6.peg.1969"/>
<dbReference type="Proteomes" id="UP000034455">
    <property type="component" value="Unassembled WGS sequence"/>
</dbReference>
<dbReference type="AlphaFoldDB" id="A0A0M2NYK4"/>
<dbReference type="InterPro" id="IPR001130">
    <property type="entry name" value="TatD-like"/>
</dbReference>
<protein>
    <submittedName>
        <fullName evidence="4">Putative deoxyribonuclease YcfH</fullName>
    </submittedName>
</protein>
<evidence type="ECO:0000313" key="4">
    <source>
        <dbReference type="EMBL" id="KKI62778.1"/>
    </source>
</evidence>
<dbReference type="PANTHER" id="PTHR46124">
    <property type="entry name" value="D-AMINOACYL-TRNA DEACYLASE"/>
    <property type="match status" value="1"/>
</dbReference>
<dbReference type="GO" id="GO:0004536">
    <property type="term" value="F:DNA nuclease activity"/>
    <property type="evidence" value="ECO:0007669"/>
    <property type="project" value="InterPro"/>
</dbReference>
<reference evidence="4 5" key="1">
    <citation type="submission" date="2015-03" db="EMBL/GenBank/DDBJ databases">
        <title>Genome Assembly of Staphylococcus cohnii subsp. cohnii strain G22B2.</title>
        <authorList>
            <person name="Nair G."/>
            <person name="Kaur G."/>
            <person name="Khatri I."/>
            <person name="Singh N.K."/>
            <person name="Sathyabama S."/>
            <person name="Maurya S.K."/>
            <person name="Subramanian S."/>
            <person name="Agrewala J.N."/>
            <person name="Mayilraj S."/>
        </authorList>
    </citation>
    <scope>NUCLEOTIDE SEQUENCE [LARGE SCALE GENOMIC DNA]</scope>
    <source>
        <strain evidence="4 5">G22B2</strain>
    </source>
</reference>
<dbReference type="InterPro" id="IPR015991">
    <property type="entry name" value="TatD/YcfH-like"/>
</dbReference>
<keyword evidence="2" id="KW-0378">Hydrolase</keyword>
<dbReference type="GO" id="GO:0046872">
    <property type="term" value="F:metal ion binding"/>
    <property type="evidence" value="ECO:0007669"/>
    <property type="project" value="UniProtKB-KW"/>
</dbReference>
<feature type="binding site" evidence="3">
    <location>
        <position position="153"/>
    </location>
    <ligand>
        <name>a divalent metal cation</name>
        <dbReference type="ChEBI" id="CHEBI:60240"/>
        <label>2</label>
    </ligand>
</feature>
<dbReference type="PROSITE" id="PS01091">
    <property type="entry name" value="TATD_3"/>
    <property type="match status" value="1"/>
</dbReference>
<keyword evidence="1 3" id="KW-0479">Metal-binding</keyword>
<feature type="binding site" evidence="3">
    <location>
        <position position="8"/>
    </location>
    <ligand>
        <name>a divalent metal cation</name>
        <dbReference type="ChEBI" id="CHEBI:60240"/>
        <label>1</label>
    </ligand>
</feature>
<sequence length="257" mass="29343">MLIDTHVHLNAEQYDEDLEAVIERARDNGVDRMFVVGFDTPTVERTMELIDQYDFIYGIIGWHPVDAIDCTEERLAWIEKLAAHPKVIGIGETGLDYHWDKSPKDVQQSLFRKQIALAKRVNLPIIIHNREATQDCVDILKEEHAEEIGGIMHSFSASPEIAEDVVNKLNFYVSLGGPVTFKNAKQPKEVAKHVPFDRLLVETDAPFLSPHPYRGKRNEPARVTLVAEQIAELREVSYEEVCRQTTENAERLFKLKA</sequence>
<dbReference type="NCBIfam" id="TIGR00010">
    <property type="entry name" value="YchF/TatD family DNA exonuclease"/>
    <property type="match status" value="1"/>
</dbReference>
<proteinExistence type="predicted"/>
<dbReference type="InterPro" id="IPR032466">
    <property type="entry name" value="Metal_Hydrolase"/>
</dbReference>
<dbReference type="PANTHER" id="PTHR46124:SF2">
    <property type="entry name" value="D-AMINOACYL-TRNA DEACYLASE"/>
    <property type="match status" value="1"/>
</dbReference>
<dbReference type="FunFam" id="3.20.20.140:FF:000005">
    <property type="entry name" value="TatD family hydrolase"/>
    <property type="match status" value="1"/>
</dbReference>
<dbReference type="Pfam" id="PF01026">
    <property type="entry name" value="TatD_DNase"/>
    <property type="match status" value="1"/>
</dbReference>
<feature type="binding site" evidence="3">
    <location>
        <position position="204"/>
    </location>
    <ligand>
        <name>a divalent metal cation</name>
        <dbReference type="ChEBI" id="CHEBI:60240"/>
        <label>1</label>
    </ligand>
</feature>
<comment type="caution">
    <text evidence="4">The sequence shown here is derived from an EMBL/GenBank/DDBJ whole genome shotgun (WGS) entry which is preliminary data.</text>
</comment>
<organism evidence="4 5">
    <name type="scientific">Staphylococcus cohnii subsp. cohnii</name>
    <dbReference type="NCBI Taxonomy" id="74704"/>
    <lineage>
        <taxon>Bacteria</taxon>
        <taxon>Bacillati</taxon>
        <taxon>Bacillota</taxon>
        <taxon>Bacilli</taxon>
        <taxon>Bacillales</taxon>
        <taxon>Staphylococcaceae</taxon>
        <taxon>Staphylococcus</taxon>
        <taxon>Staphylococcus cohnii species complex</taxon>
    </lineage>
</organism>
<dbReference type="EMBL" id="LAKJ01000032">
    <property type="protein sequence ID" value="KKI62778.1"/>
    <property type="molecule type" value="Genomic_DNA"/>
</dbReference>
<dbReference type="GO" id="GO:0005829">
    <property type="term" value="C:cytosol"/>
    <property type="evidence" value="ECO:0007669"/>
    <property type="project" value="TreeGrafter"/>
</dbReference>
<dbReference type="SUPFAM" id="SSF51556">
    <property type="entry name" value="Metallo-dependent hydrolases"/>
    <property type="match status" value="1"/>
</dbReference>
<gene>
    <name evidence="4" type="ORF">UF66_1921</name>
</gene>
<feature type="binding site" evidence="3">
    <location>
        <position position="128"/>
    </location>
    <ligand>
        <name>a divalent metal cation</name>
        <dbReference type="ChEBI" id="CHEBI:60240"/>
        <label>2</label>
    </ligand>
</feature>
<dbReference type="Gene3D" id="3.20.20.140">
    <property type="entry name" value="Metal-dependent hydrolases"/>
    <property type="match status" value="1"/>
</dbReference>
<evidence type="ECO:0000256" key="2">
    <source>
        <dbReference type="ARBA" id="ARBA00022801"/>
    </source>
</evidence>
<feature type="binding site" evidence="3">
    <location>
        <position position="6"/>
    </location>
    <ligand>
        <name>a divalent metal cation</name>
        <dbReference type="ChEBI" id="CHEBI:60240"/>
        <label>1</label>
    </ligand>
</feature>
<dbReference type="InterPro" id="IPR018228">
    <property type="entry name" value="DNase_TatD-rel_CS"/>
</dbReference>
<dbReference type="GO" id="GO:0016788">
    <property type="term" value="F:hydrolase activity, acting on ester bonds"/>
    <property type="evidence" value="ECO:0007669"/>
    <property type="project" value="InterPro"/>
</dbReference>
<feature type="binding site" evidence="3">
    <location>
        <position position="92"/>
    </location>
    <ligand>
        <name>a divalent metal cation</name>
        <dbReference type="ChEBI" id="CHEBI:60240"/>
        <label>1</label>
    </ligand>
</feature>
<dbReference type="RefSeq" id="WP_046467861.1">
    <property type="nucleotide sequence ID" value="NZ_LAKJ01000032.1"/>
</dbReference>
<dbReference type="CDD" id="cd01310">
    <property type="entry name" value="TatD_DNAse"/>
    <property type="match status" value="1"/>
</dbReference>
<evidence type="ECO:0000256" key="1">
    <source>
        <dbReference type="ARBA" id="ARBA00022723"/>
    </source>
</evidence>
<dbReference type="PIRSF" id="PIRSF005902">
    <property type="entry name" value="DNase_TatD"/>
    <property type="match status" value="1"/>
</dbReference>
<evidence type="ECO:0000313" key="5">
    <source>
        <dbReference type="Proteomes" id="UP000034455"/>
    </source>
</evidence>